<dbReference type="Pfam" id="PF07791">
    <property type="entry name" value="Imm11"/>
    <property type="match status" value="1"/>
</dbReference>
<reference evidence="2" key="1">
    <citation type="submission" date="2016-10" db="EMBL/GenBank/DDBJ databases">
        <authorList>
            <person name="de Groot N.N."/>
        </authorList>
    </citation>
    <scope>NUCLEOTIDE SEQUENCE</scope>
</reference>
<protein>
    <recommendedName>
        <fullName evidence="1">Immunity MXAN-0049 protein domain-containing protein</fullName>
    </recommendedName>
</protein>
<evidence type="ECO:0000259" key="1">
    <source>
        <dbReference type="Pfam" id="PF07791"/>
    </source>
</evidence>
<dbReference type="EMBL" id="FPHF01000042">
    <property type="protein sequence ID" value="SFV57773.1"/>
    <property type="molecule type" value="Genomic_DNA"/>
</dbReference>
<dbReference type="AlphaFoldDB" id="A0A1W1BW85"/>
<feature type="domain" description="Immunity MXAN-0049 protein" evidence="1">
    <location>
        <begin position="35"/>
        <end position="176"/>
    </location>
</feature>
<accession>A0A1W1BW85</accession>
<proteinExistence type="predicted"/>
<organism evidence="2">
    <name type="scientific">hydrothermal vent metagenome</name>
    <dbReference type="NCBI Taxonomy" id="652676"/>
    <lineage>
        <taxon>unclassified sequences</taxon>
        <taxon>metagenomes</taxon>
        <taxon>ecological metagenomes</taxon>
    </lineage>
</organism>
<evidence type="ECO:0000313" key="2">
    <source>
        <dbReference type="EMBL" id="SFV57773.1"/>
    </source>
</evidence>
<gene>
    <name evidence="2" type="ORF">MNB_SM-4-1119</name>
</gene>
<name>A0A1W1BW85_9ZZZZ</name>
<dbReference type="InterPro" id="IPR012433">
    <property type="entry name" value="Imm11"/>
</dbReference>
<sequence length="184" mass="21300">MEYYIFDEVSPNRYAPFLELPDEIDLIESIMGKKPQFDYLPIEMEAEIDEDVVFTDIINPGVPLFSPKMKTALDELGVTNIDYYPVNIIDEDSKDVLAEYYLAIVTDIIPCLDIEKSVFKDTALGQPFISKFFIDEKKTKGLNLFRFHNIPGLMIINEEIKDKLSQIDFEGISFKHTDEYHRKG</sequence>